<dbReference type="EMBL" id="JBHRTP010000018">
    <property type="protein sequence ID" value="MFC3107627.1"/>
    <property type="molecule type" value="Genomic_DNA"/>
</dbReference>
<dbReference type="GO" id="GO:0008168">
    <property type="term" value="F:methyltransferase activity"/>
    <property type="evidence" value="ECO:0007669"/>
    <property type="project" value="UniProtKB-KW"/>
</dbReference>
<proteinExistence type="predicted"/>
<dbReference type="InterPro" id="IPR013216">
    <property type="entry name" value="Methyltransf_11"/>
</dbReference>
<sequence>MDDNLSRRNVLKLAALFVATLSLEGAFPGRLFAQSASGDATVSKKLAPLSNDAQNSYALQNSSNFKAIYQDPQLKTAFFLFLKNVYNLYPEERFHRLIAEVTSTGGSDKEIYKVAQGRIGDIKPFLSDVRYALPALMQQKVEMARETLKLLGASRKINGYMEIGTTGRYVSEFKSDVVLSGDLVLVHTDEPGFSPTDIVERGRISKLGRFVSLKDYSPVTSLEVADSSLDLISNFIGFHHSPPPKRDAFVKSLHRVLRPGGRMIVRDHDVNSTRMNRMVALAHDVFNMGLGTDWSANQSEIRNFTSMNQLVAYLEQSGFKSTKKMLFQPGDPTQNALMEFVRV</sequence>
<dbReference type="GO" id="GO:0032259">
    <property type="term" value="P:methylation"/>
    <property type="evidence" value="ECO:0007669"/>
    <property type="project" value="UniProtKB-KW"/>
</dbReference>
<keyword evidence="2" id="KW-0808">Transferase</keyword>
<evidence type="ECO:0000313" key="3">
    <source>
        <dbReference type="Proteomes" id="UP001595530"/>
    </source>
</evidence>
<dbReference type="Pfam" id="PF08241">
    <property type="entry name" value="Methyltransf_11"/>
    <property type="match status" value="1"/>
</dbReference>
<dbReference type="PROSITE" id="PS51318">
    <property type="entry name" value="TAT"/>
    <property type="match status" value="1"/>
</dbReference>
<comment type="caution">
    <text evidence="2">The sequence shown here is derived from an EMBL/GenBank/DDBJ whole genome shotgun (WGS) entry which is preliminary data.</text>
</comment>
<gene>
    <name evidence="2" type="ORF">ACFOFO_06590</name>
</gene>
<dbReference type="SUPFAM" id="SSF53335">
    <property type="entry name" value="S-adenosyl-L-methionine-dependent methyltransferases"/>
    <property type="match status" value="1"/>
</dbReference>
<dbReference type="InterPro" id="IPR029063">
    <property type="entry name" value="SAM-dependent_MTases_sf"/>
</dbReference>
<dbReference type="InterPro" id="IPR006311">
    <property type="entry name" value="TAT_signal"/>
</dbReference>
<dbReference type="Gene3D" id="3.40.50.150">
    <property type="entry name" value="Vaccinia Virus protein VP39"/>
    <property type="match status" value="1"/>
</dbReference>
<dbReference type="Proteomes" id="UP001595530">
    <property type="component" value="Unassembled WGS sequence"/>
</dbReference>
<accession>A0ABV7F1F3</accession>
<feature type="domain" description="Methyltransferase type 11" evidence="1">
    <location>
        <begin position="219"/>
        <end position="265"/>
    </location>
</feature>
<evidence type="ECO:0000313" key="2">
    <source>
        <dbReference type="EMBL" id="MFC3107627.1"/>
    </source>
</evidence>
<dbReference type="RefSeq" id="WP_390321665.1">
    <property type="nucleotide sequence ID" value="NZ_JBHRTP010000018.1"/>
</dbReference>
<evidence type="ECO:0000259" key="1">
    <source>
        <dbReference type="Pfam" id="PF08241"/>
    </source>
</evidence>
<protein>
    <submittedName>
        <fullName evidence="2">Class I SAM-dependent methyltransferase</fullName>
        <ecNumber evidence="2">2.1.1.-</ecNumber>
    </submittedName>
</protein>
<dbReference type="EC" id="2.1.1.-" evidence="2"/>
<name>A0ABV7F1F3_9BURK</name>
<organism evidence="2 3">
    <name type="scientific">Undibacterium arcticum</name>
    <dbReference type="NCBI Taxonomy" id="1762892"/>
    <lineage>
        <taxon>Bacteria</taxon>
        <taxon>Pseudomonadati</taxon>
        <taxon>Pseudomonadota</taxon>
        <taxon>Betaproteobacteria</taxon>
        <taxon>Burkholderiales</taxon>
        <taxon>Oxalobacteraceae</taxon>
        <taxon>Undibacterium</taxon>
    </lineage>
</organism>
<keyword evidence="2" id="KW-0489">Methyltransferase</keyword>
<keyword evidence="3" id="KW-1185">Reference proteome</keyword>
<reference evidence="3" key="1">
    <citation type="journal article" date="2019" name="Int. J. Syst. Evol. Microbiol.">
        <title>The Global Catalogue of Microorganisms (GCM) 10K type strain sequencing project: providing services to taxonomists for standard genome sequencing and annotation.</title>
        <authorList>
            <consortium name="The Broad Institute Genomics Platform"/>
            <consortium name="The Broad Institute Genome Sequencing Center for Infectious Disease"/>
            <person name="Wu L."/>
            <person name="Ma J."/>
        </authorList>
    </citation>
    <scope>NUCLEOTIDE SEQUENCE [LARGE SCALE GENOMIC DNA]</scope>
    <source>
        <strain evidence="3">KCTC 42986</strain>
    </source>
</reference>